<accession>A0AAV6KCB9</accession>
<evidence type="ECO:0008006" key="5">
    <source>
        <dbReference type="Google" id="ProtNLM"/>
    </source>
</evidence>
<comment type="caution">
    <text evidence="3">The sequence shown here is derived from an EMBL/GenBank/DDBJ whole genome shotgun (WGS) entry which is preliminary data.</text>
</comment>
<feature type="signal peptide" evidence="2">
    <location>
        <begin position="1"/>
        <end position="27"/>
    </location>
</feature>
<evidence type="ECO:0000256" key="1">
    <source>
        <dbReference type="SAM" id="MobiDB-lite"/>
    </source>
</evidence>
<gene>
    <name evidence="3" type="ORF">RHGRI_015053</name>
</gene>
<feature type="chain" id="PRO_5043753348" description="Transmembrane protein" evidence="2">
    <location>
        <begin position="28"/>
        <end position="86"/>
    </location>
</feature>
<proteinExistence type="predicted"/>
<sequence length="86" mass="9662">MEFKPRIITIFLLFLFLLLLLLAPACFLKGGSEVSDSGIYDIDYRGPETHSYRPPPNRSIHEPAMRHRKTKALRAGNGATGNRIHG</sequence>
<name>A0AAV6KCB9_9ERIC</name>
<dbReference type="EMBL" id="JACTNZ010000005">
    <property type="protein sequence ID" value="KAG5549962.1"/>
    <property type="molecule type" value="Genomic_DNA"/>
</dbReference>
<evidence type="ECO:0000313" key="4">
    <source>
        <dbReference type="Proteomes" id="UP000823749"/>
    </source>
</evidence>
<evidence type="ECO:0000256" key="2">
    <source>
        <dbReference type="SAM" id="SignalP"/>
    </source>
</evidence>
<dbReference type="Proteomes" id="UP000823749">
    <property type="component" value="Chromosome 5"/>
</dbReference>
<evidence type="ECO:0000313" key="3">
    <source>
        <dbReference type="EMBL" id="KAG5549962.1"/>
    </source>
</evidence>
<organism evidence="3 4">
    <name type="scientific">Rhododendron griersonianum</name>
    <dbReference type="NCBI Taxonomy" id="479676"/>
    <lineage>
        <taxon>Eukaryota</taxon>
        <taxon>Viridiplantae</taxon>
        <taxon>Streptophyta</taxon>
        <taxon>Embryophyta</taxon>
        <taxon>Tracheophyta</taxon>
        <taxon>Spermatophyta</taxon>
        <taxon>Magnoliopsida</taxon>
        <taxon>eudicotyledons</taxon>
        <taxon>Gunneridae</taxon>
        <taxon>Pentapetalae</taxon>
        <taxon>asterids</taxon>
        <taxon>Ericales</taxon>
        <taxon>Ericaceae</taxon>
        <taxon>Ericoideae</taxon>
        <taxon>Rhodoreae</taxon>
        <taxon>Rhododendron</taxon>
    </lineage>
</organism>
<keyword evidence="4" id="KW-1185">Reference proteome</keyword>
<reference evidence="3" key="1">
    <citation type="submission" date="2020-08" db="EMBL/GenBank/DDBJ databases">
        <title>Plant Genome Project.</title>
        <authorList>
            <person name="Zhang R.-G."/>
        </authorList>
    </citation>
    <scope>NUCLEOTIDE SEQUENCE</scope>
    <source>
        <strain evidence="3">WSP0</strain>
        <tissue evidence="3">Leaf</tissue>
    </source>
</reference>
<dbReference type="AlphaFoldDB" id="A0AAV6KCB9"/>
<feature type="region of interest" description="Disordered" evidence="1">
    <location>
        <begin position="46"/>
        <end position="86"/>
    </location>
</feature>
<protein>
    <recommendedName>
        <fullName evidence="5">Transmembrane protein</fullName>
    </recommendedName>
</protein>
<keyword evidence="2" id="KW-0732">Signal</keyword>